<sequence>MSFNIFIRAYPSCADQAIQLAKKLRESGATTFTAYWCPHCARQKELWGREAWEVLRNVECAPKGYKAQPGVCLSKGVDGYPTMILGNGKRISGEVSLSDLAKEVGYMGFKEDLEKNIPPTLGSSACK</sequence>
<dbReference type="AlphaFoldDB" id="A0A7S3LJP9"/>
<name>A0A7S3LJP9_9STRA</name>
<protein>
    <recommendedName>
        <fullName evidence="1">Thioredoxin domain-containing protein</fullName>
    </recommendedName>
</protein>
<feature type="domain" description="Thioredoxin" evidence="1">
    <location>
        <begin position="31"/>
        <end position="94"/>
    </location>
</feature>
<dbReference type="Gene3D" id="3.40.30.10">
    <property type="entry name" value="Glutaredoxin"/>
    <property type="match status" value="1"/>
</dbReference>
<dbReference type="InterPro" id="IPR013766">
    <property type="entry name" value="Thioredoxin_domain"/>
</dbReference>
<dbReference type="PANTHER" id="PTHR34573">
    <property type="entry name" value="VKC DOMAIN-CONTAINING PROTEIN"/>
    <property type="match status" value="1"/>
</dbReference>
<accession>A0A7S3LJP9</accession>
<proteinExistence type="predicted"/>
<dbReference type="InterPro" id="IPR036249">
    <property type="entry name" value="Thioredoxin-like_sf"/>
</dbReference>
<dbReference type="EMBL" id="HBIM01024876">
    <property type="protein sequence ID" value="CAE0421838.1"/>
    <property type="molecule type" value="Transcribed_RNA"/>
</dbReference>
<organism evidence="2">
    <name type="scientific">Amphora coffeiformis</name>
    <dbReference type="NCBI Taxonomy" id="265554"/>
    <lineage>
        <taxon>Eukaryota</taxon>
        <taxon>Sar</taxon>
        <taxon>Stramenopiles</taxon>
        <taxon>Ochrophyta</taxon>
        <taxon>Bacillariophyta</taxon>
        <taxon>Bacillariophyceae</taxon>
        <taxon>Bacillariophycidae</taxon>
        <taxon>Thalassiophysales</taxon>
        <taxon>Catenulaceae</taxon>
        <taxon>Amphora</taxon>
    </lineage>
</organism>
<dbReference type="SUPFAM" id="SSF52833">
    <property type="entry name" value="Thioredoxin-like"/>
    <property type="match status" value="1"/>
</dbReference>
<dbReference type="Pfam" id="PF00085">
    <property type="entry name" value="Thioredoxin"/>
    <property type="match status" value="1"/>
</dbReference>
<dbReference type="PANTHER" id="PTHR34573:SF1">
    <property type="entry name" value="VITAMIN K EPOXIDE REDUCTASE DOMAIN-CONTAINING PROTEIN"/>
    <property type="match status" value="1"/>
</dbReference>
<gene>
    <name evidence="2" type="ORF">ACOF00016_LOCUS18458</name>
</gene>
<reference evidence="2" key="1">
    <citation type="submission" date="2021-01" db="EMBL/GenBank/DDBJ databases">
        <authorList>
            <person name="Corre E."/>
            <person name="Pelletier E."/>
            <person name="Niang G."/>
            <person name="Scheremetjew M."/>
            <person name="Finn R."/>
            <person name="Kale V."/>
            <person name="Holt S."/>
            <person name="Cochrane G."/>
            <person name="Meng A."/>
            <person name="Brown T."/>
            <person name="Cohen L."/>
        </authorList>
    </citation>
    <scope>NUCLEOTIDE SEQUENCE</scope>
    <source>
        <strain evidence="2">CCMP127</strain>
    </source>
</reference>
<evidence type="ECO:0000259" key="1">
    <source>
        <dbReference type="Pfam" id="PF00085"/>
    </source>
</evidence>
<evidence type="ECO:0000313" key="2">
    <source>
        <dbReference type="EMBL" id="CAE0421838.1"/>
    </source>
</evidence>